<protein>
    <recommendedName>
        <fullName evidence="4">MORN variant repeat-containing protein</fullName>
    </recommendedName>
</protein>
<dbReference type="Gene3D" id="2.20.110.10">
    <property type="entry name" value="Histone H3 K4-specific methyltransferase SET7/9 N-terminal domain"/>
    <property type="match status" value="1"/>
</dbReference>
<dbReference type="HOGENOM" id="CLU_2165869_0_0_10"/>
<dbReference type="Proteomes" id="UP000018439">
    <property type="component" value="Chromosome"/>
</dbReference>
<dbReference type="OrthoDB" id="9785122at2"/>
<proteinExistence type="predicted"/>
<evidence type="ECO:0000313" key="3">
    <source>
        <dbReference type="Proteomes" id="UP000018439"/>
    </source>
</evidence>
<dbReference type="STRING" id="679937.Bcop_1382"/>
<evidence type="ECO:0008006" key="4">
    <source>
        <dbReference type="Google" id="ProtNLM"/>
    </source>
</evidence>
<dbReference type="SUPFAM" id="SSF82185">
    <property type="entry name" value="Histone H3 K4-specific methyltransferase SET7/9 N-terminal domain"/>
    <property type="match status" value="1"/>
</dbReference>
<accession>F3ZPC0</accession>
<keyword evidence="1" id="KW-1133">Transmembrane helix</keyword>
<evidence type="ECO:0000256" key="1">
    <source>
        <dbReference type="SAM" id="Phobius"/>
    </source>
</evidence>
<keyword evidence="1" id="KW-0472">Membrane</keyword>
<gene>
    <name evidence="2" type="ORF">Bcop_1382</name>
</gene>
<keyword evidence="3" id="KW-1185">Reference proteome</keyword>
<dbReference type="AlphaFoldDB" id="F3ZPC0"/>
<name>F3ZPC0_9BACE</name>
<reference evidence="2 3" key="1">
    <citation type="journal article" date="2011" name="Stand. Genomic Sci.">
        <title>Non-contiguous finished genome sequence of Bacteroides coprosuis type strain (PC139).</title>
        <authorList>
            <person name="Land M."/>
            <person name="Held B."/>
            <person name="Gronow S."/>
            <person name="Abt B."/>
            <person name="Lucas S."/>
            <person name="Del Rio T.G."/>
            <person name="Nolan M."/>
            <person name="Tice H."/>
            <person name="Cheng J.F."/>
            <person name="Pitluck S."/>
            <person name="Liolios K."/>
            <person name="Pagani I."/>
            <person name="Ivanova N."/>
            <person name="Mavromatis K."/>
            <person name="Mikhailova N."/>
            <person name="Pati A."/>
            <person name="Tapia R."/>
            <person name="Han C."/>
            <person name="Goodwin L."/>
            <person name="Chen A."/>
            <person name="Palaniappan K."/>
            <person name="Hauser L."/>
            <person name="Brambilla E.M."/>
            <person name="Rohde M."/>
            <person name="Goker M."/>
            <person name="Detter J.C."/>
            <person name="Woyke T."/>
            <person name="Bristow J."/>
            <person name="Eisen J.A."/>
            <person name="Markowitz V."/>
            <person name="Hugenholtz P."/>
            <person name="Kyrpides N.C."/>
            <person name="Klenk H.P."/>
            <person name="Lapidus A."/>
        </authorList>
    </citation>
    <scope>NUCLEOTIDE SEQUENCE</scope>
    <source>
        <strain evidence="2 3">DSM 18011</strain>
    </source>
</reference>
<dbReference type="EMBL" id="CM001167">
    <property type="protein sequence ID" value="EGJ71577.1"/>
    <property type="molecule type" value="Genomic_DNA"/>
</dbReference>
<sequence>MNQGLVIFSLVLLAAILLVLWLSQYKTVKEFYDTGEVRRIYRLKNNQKQGIEKVYYKSGELNKEKHWKHGVLIGKSVTYYRTGEKYIIDTYNSGNLVDTVILNTACNQAK</sequence>
<organism evidence="2 3">
    <name type="scientific">Bacteroides coprosuis DSM 18011</name>
    <dbReference type="NCBI Taxonomy" id="679937"/>
    <lineage>
        <taxon>Bacteria</taxon>
        <taxon>Pseudomonadati</taxon>
        <taxon>Bacteroidota</taxon>
        <taxon>Bacteroidia</taxon>
        <taxon>Bacteroidales</taxon>
        <taxon>Bacteroidaceae</taxon>
        <taxon>Bacteroides</taxon>
    </lineage>
</organism>
<feature type="transmembrane region" description="Helical" evidence="1">
    <location>
        <begin position="6"/>
        <end position="23"/>
    </location>
</feature>
<keyword evidence="1" id="KW-0812">Transmembrane</keyword>
<evidence type="ECO:0000313" key="2">
    <source>
        <dbReference type="EMBL" id="EGJ71577.1"/>
    </source>
</evidence>